<comment type="similarity">
    <text evidence="2">Belongs to the FlgN family.</text>
</comment>
<proteinExistence type="inferred from homology"/>
<dbReference type="AlphaFoldDB" id="A0A2G8TBC1"/>
<feature type="region of interest" description="Disordered" evidence="4">
    <location>
        <begin position="131"/>
        <end position="155"/>
    </location>
</feature>
<comment type="caution">
    <text evidence="5">The sequence shown here is derived from an EMBL/GenBank/DDBJ whole genome shotgun (WGS) entry which is preliminary data.</text>
</comment>
<dbReference type="Gene3D" id="1.20.58.300">
    <property type="entry name" value="FlgN-like"/>
    <property type="match status" value="1"/>
</dbReference>
<keyword evidence="5" id="KW-0966">Cell projection</keyword>
<keyword evidence="3" id="KW-1005">Bacterial flagellum biogenesis</keyword>
<name>A0A2G8TBC1_9BURK</name>
<dbReference type="InterPro" id="IPR036679">
    <property type="entry name" value="FlgN-like_sf"/>
</dbReference>
<dbReference type="RefSeq" id="WP_099791074.1">
    <property type="nucleotide sequence ID" value="NZ_JBHLYV010000096.1"/>
</dbReference>
<dbReference type="InterPro" id="IPR007809">
    <property type="entry name" value="FlgN-like"/>
</dbReference>
<sequence length="155" mass="16299">MPSPTTTLPDEQHLIASLIELMKQEQQFLVKADTDGLDQITPQKAELVQQAARMASVRHQALGAAGVAASEAGMEDWLASSGDAAARAAWVTLLDLVREGKELNRVNGMLVNKQMTNTQVVINAMRTPTGGSDAGVYGPSGQTGAGGPSRRFVVG</sequence>
<evidence type="ECO:0000256" key="3">
    <source>
        <dbReference type="ARBA" id="ARBA00022795"/>
    </source>
</evidence>
<protein>
    <submittedName>
        <fullName evidence="5">Flagellar protein FlgN</fullName>
    </submittedName>
</protein>
<dbReference type="OrthoDB" id="8561298at2"/>
<gene>
    <name evidence="5" type="ORF">CR105_18970</name>
</gene>
<organism evidence="5 6">
    <name type="scientific">Massilia eurypsychrophila</name>
    <dbReference type="NCBI Taxonomy" id="1485217"/>
    <lineage>
        <taxon>Bacteria</taxon>
        <taxon>Pseudomonadati</taxon>
        <taxon>Pseudomonadota</taxon>
        <taxon>Betaproteobacteria</taxon>
        <taxon>Burkholderiales</taxon>
        <taxon>Oxalobacteraceae</taxon>
        <taxon>Telluria group</taxon>
        <taxon>Massilia</taxon>
    </lineage>
</organism>
<comment type="function">
    <text evidence="1">Required for the efficient initiation of filament assembly.</text>
</comment>
<evidence type="ECO:0000313" key="6">
    <source>
        <dbReference type="Proteomes" id="UP000230390"/>
    </source>
</evidence>
<reference evidence="5 6" key="1">
    <citation type="submission" date="2017-10" db="EMBL/GenBank/DDBJ databases">
        <title>Massilia psychrophilum sp. nov., a novel purple-pigmented bacterium isolated from Tianshan glacier, Xinjiang Municipality, China.</title>
        <authorList>
            <person name="Wang H."/>
        </authorList>
    </citation>
    <scope>NUCLEOTIDE SEQUENCE [LARGE SCALE GENOMIC DNA]</scope>
    <source>
        <strain evidence="5 6">JCM 30074</strain>
    </source>
</reference>
<evidence type="ECO:0000313" key="5">
    <source>
        <dbReference type="EMBL" id="PIL43345.1"/>
    </source>
</evidence>
<evidence type="ECO:0000256" key="2">
    <source>
        <dbReference type="ARBA" id="ARBA00007703"/>
    </source>
</evidence>
<evidence type="ECO:0000256" key="1">
    <source>
        <dbReference type="ARBA" id="ARBA00002397"/>
    </source>
</evidence>
<dbReference type="Proteomes" id="UP000230390">
    <property type="component" value="Unassembled WGS sequence"/>
</dbReference>
<dbReference type="Pfam" id="PF05130">
    <property type="entry name" value="FlgN"/>
    <property type="match status" value="1"/>
</dbReference>
<evidence type="ECO:0000256" key="4">
    <source>
        <dbReference type="SAM" id="MobiDB-lite"/>
    </source>
</evidence>
<keyword evidence="6" id="KW-1185">Reference proteome</keyword>
<keyword evidence="5" id="KW-0282">Flagellum</keyword>
<dbReference type="EMBL" id="PDOC01000014">
    <property type="protein sequence ID" value="PIL43345.1"/>
    <property type="molecule type" value="Genomic_DNA"/>
</dbReference>
<accession>A0A2G8TBC1</accession>
<dbReference type="GO" id="GO:0044780">
    <property type="term" value="P:bacterial-type flagellum assembly"/>
    <property type="evidence" value="ECO:0007669"/>
    <property type="project" value="InterPro"/>
</dbReference>
<dbReference type="SUPFAM" id="SSF140566">
    <property type="entry name" value="FlgN-like"/>
    <property type="match status" value="1"/>
</dbReference>
<keyword evidence="5" id="KW-0969">Cilium</keyword>